<name>A0A9C7F117_9VIRU</name>
<organism evidence="1">
    <name type="scientific">Pasiphaea japonica whispovirus</name>
    <dbReference type="NCBI Taxonomy" id="2984286"/>
    <lineage>
        <taxon>Viruses</taxon>
        <taxon>Viruses incertae sedis</taxon>
        <taxon>Naldaviricetes</taxon>
        <taxon>Nimaviridae</taxon>
        <taxon>Whispovirus</taxon>
    </lineage>
</organism>
<reference evidence="1" key="1">
    <citation type="submission" date="2022-10" db="EMBL/GenBank/DDBJ databases">
        <title>Genome sequences of endogenous nimaviruses in decapod crustaceans.</title>
        <authorList>
            <person name="Kawato S."/>
            <person name="Nozaki R."/>
            <person name="Kondo H."/>
            <person name="Hirono I."/>
        </authorList>
    </citation>
    <scope>NUCLEOTIDE SEQUENCE</scope>
    <source>
        <strain evidence="1">Toyama2020</strain>
    </source>
</reference>
<dbReference type="EMBL" id="LC738885">
    <property type="protein sequence ID" value="BDT63548.1"/>
    <property type="molecule type" value="Genomic_DNA"/>
</dbReference>
<accession>A0A9C7F117</accession>
<sequence length="99" mass="11131">MQDPWSIPTIHEILMAIQNKSKFLNGSCGDSLKDTPMYEHVCRDMAMQPPMSNYLIDLSTVTSKYPTAKIVDGVSTSKRLYSVAQCMFQIIETKGQIVL</sequence>
<protein>
    <submittedName>
        <fullName evidence="1">Wsv419-like protein</fullName>
    </submittedName>
</protein>
<evidence type="ECO:0000313" key="1">
    <source>
        <dbReference type="EMBL" id="BDT63548.1"/>
    </source>
</evidence>
<proteinExistence type="predicted"/>